<dbReference type="Gene3D" id="3.40.630.30">
    <property type="match status" value="1"/>
</dbReference>
<feature type="domain" description="Nudix hydrolase" evidence="6">
    <location>
        <begin position="115"/>
        <end position="248"/>
    </location>
</feature>
<keyword evidence="4" id="KW-0460">Magnesium</keyword>
<dbReference type="EMBL" id="CP072384">
    <property type="protein sequence ID" value="QUC09443.1"/>
    <property type="molecule type" value="Genomic_DNA"/>
</dbReference>
<dbReference type="PANTHER" id="PTHR43046:SF12">
    <property type="entry name" value="GDP-MANNOSE MANNOSYL HYDROLASE"/>
    <property type="match status" value="1"/>
</dbReference>
<evidence type="ECO:0000259" key="6">
    <source>
        <dbReference type="PROSITE" id="PS51462"/>
    </source>
</evidence>
<dbReference type="InterPro" id="IPR015797">
    <property type="entry name" value="NUDIX_hydrolase-like_dom_sf"/>
</dbReference>
<accession>A0ABX7YA07</accession>
<protein>
    <submittedName>
        <fullName evidence="7">NUDIX hydrolase</fullName>
    </submittedName>
</protein>
<keyword evidence="8" id="KW-1185">Reference proteome</keyword>
<evidence type="ECO:0000256" key="2">
    <source>
        <dbReference type="ARBA" id="ARBA00005582"/>
    </source>
</evidence>
<evidence type="ECO:0000313" key="8">
    <source>
        <dbReference type="Proteomes" id="UP000678513"/>
    </source>
</evidence>
<comment type="similarity">
    <text evidence="2 5">Belongs to the Nudix hydrolase family.</text>
</comment>
<dbReference type="Proteomes" id="UP000678513">
    <property type="component" value="Chromosome"/>
</dbReference>
<keyword evidence="3 5" id="KW-0378">Hydrolase</keyword>
<dbReference type="InterPro" id="IPR020476">
    <property type="entry name" value="Nudix_hydrolase"/>
</dbReference>
<evidence type="ECO:0000256" key="3">
    <source>
        <dbReference type="ARBA" id="ARBA00022801"/>
    </source>
</evidence>
<dbReference type="Pfam" id="PF00293">
    <property type="entry name" value="NUDIX"/>
    <property type="match status" value="1"/>
</dbReference>
<sequence length="261" mass="28867">MSDFKVQVDIAGDVGQLRWEEQVVDAETLERAVSLAADDAILAHELRRLQCDIPATDRAAMVALHRCGFRREGRLRSALLKPSGHLVDVLIYARLAVDPVYGPHGFSGVMNSVLPAKRTIAHVVFRDESGNVLLTETTYKDDWELPGGVVDPGESPRLGARRELREEIGLDIDLGEPALTDWMPPYLCWDDAIEFIYDGGVLPAAVAHSIAPCDPELRAVHWVPRENLPDRVSELSARRIDLLLDGYRGTTENGMRIPSDG</sequence>
<proteinExistence type="inferred from homology"/>
<dbReference type="CDD" id="cd18876">
    <property type="entry name" value="NUDIX_Hydrolase"/>
    <property type="match status" value="1"/>
</dbReference>
<dbReference type="InterPro" id="IPR000086">
    <property type="entry name" value="NUDIX_hydrolase_dom"/>
</dbReference>
<dbReference type="PROSITE" id="PS00893">
    <property type="entry name" value="NUDIX_BOX"/>
    <property type="match status" value="1"/>
</dbReference>
<dbReference type="InterPro" id="IPR020084">
    <property type="entry name" value="NUDIX_hydrolase_CS"/>
</dbReference>
<dbReference type="GO" id="GO:0016787">
    <property type="term" value="F:hydrolase activity"/>
    <property type="evidence" value="ECO:0007669"/>
    <property type="project" value="UniProtKB-KW"/>
</dbReference>
<dbReference type="Gene3D" id="3.90.79.10">
    <property type="entry name" value="Nucleoside Triphosphate Pyrophosphohydrolase"/>
    <property type="match status" value="1"/>
</dbReference>
<dbReference type="PRINTS" id="PR00502">
    <property type="entry name" value="NUDIXFAMILY"/>
</dbReference>
<dbReference type="PANTHER" id="PTHR43046">
    <property type="entry name" value="GDP-MANNOSE MANNOSYL HYDROLASE"/>
    <property type="match status" value="1"/>
</dbReference>
<name>A0ABX7YA07_9ACTN</name>
<gene>
    <name evidence="7" type="ORF">J5A65_06970</name>
</gene>
<dbReference type="SUPFAM" id="SSF55811">
    <property type="entry name" value="Nudix"/>
    <property type="match status" value="1"/>
</dbReference>
<dbReference type="InterPro" id="IPR016181">
    <property type="entry name" value="Acyl_CoA_acyltransferase"/>
</dbReference>
<evidence type="ECO:0000256" key="4">
    <source>
        <dbReference type="ARBA" id="ARBA00022842"/>
    </source>
</evidence>
<dbReference type="SUPFAM" id="SSF55729">
    <property type="entry name" value="Acyl-CoA N-acyltransferases (Nat)"/>
    <property type="match status" value="1"/>
</dbReference>
<evidence type="ECO:0000313" key="7">
    <source>
        <dbReference type="EMBL" id="QUC09443.1"/>
    </source>
</evidence>
<evidence type="ECO:0000256" key="5">
    <source>
        <dbReference type="RuleBase" id="RU003476"/>
    </source>
</evidence>
<evidence type="ECO:0000256" key="1">
    <source>
        <dbReference type="ARBA" id="ARBA00001946"/>
    </source>
</evidence>
<organism evidence="7 8">
    <name type="scientific">Arachnia rubra</name>
    <dbReference type="NCBI Taxonomy" id="1547448"/>
    <lineage>
        <taxon>Bacteria</taxon>
        <taxon>Bacillati</taxon>
        <taxon>Actinomycetota</taxon>
        <taxon>Actinomycetes</taxon>
        <taxon>Propionibacteriales</taxon>
        <taxon>Propionibacteriaceae</taxon>
        <taxon>Arachnia</taxon>
    </lineage>
</organism>
<dbReference type="PROSITE" id="PS51462">
    <property type="entry name" value="NUDIX"/>
    <property type="match status" value="1"/>
</dbReference>
<reference evidence="7 8" key="1">
    <citation type="submission" date="2021-03" db="EMBL/GenBank/DDBJ databases">
        <title>Human Oral Microbial Genomes.</title>
        <authorList>
            <person name="Johnston C.D."/>
            <person name="Chen T."/>
            <person name="Dewhirst F.E."/>
        </authorList>
    </citation>
    <scope>NUCLEOTIDE SEQUENCE [LARGE SCALE GENOMIC DNA]</scope>
    <source>
        <strain evidence="7 8">DSMZ 100122</strain>
    </source>
</reference>
<comment type="cofactor">
    <cofactor evidence="1">
        <name>Mg(2+)</name>
        <dbReference type="ChEBI" id="CHEBI:18420"/>
    </cofactor>
</comment>
<dbReference type="RefSeq" id="WP_212327047.1">
    <property type="nucleotide sequence ID" value="NZ_AP024463.1"/>
</dbReference>